<organism evidence="2 3">
    <name type="scientific">Comamonas testosteroni TK102</name>
    <dbReference type="NCBI Taxonomy" id="1392005"/>
    <lineage>
        <taxon>Bacteria</taxon>
        <taxon>Pseudomonadati</taxon>
        <taxon>Pseudomonadota</taxon>
        <taxon>Betaproteobacteria</taxon>
        <taxon>Burkholderiales</taxon>
        <taxon>Comamonadaceae</taxon>
        <taxon>Comamonas</taxon>
    </lineage>
</organism>
<dbReference type="KEGG" id="ctes:O987_20600"/>
<feature type="transmembrane region" description="Helical" evidence="1">
    <location>
        <begin position="6"/>
        <end position="28"/>
    </location>
</feature>
<gene>
    <name evidence="2" type="ORF">O987_20600</name>
</gene>
<feature type="transmembrane region" description="Helical" evidence="1">
    <location>
        <begin position="119"/>
        <end position="137"/>
    </location>
</feature>
<dbReference type="EMBL" id="CP006704">
    <property type="protein sequence ID" value="AIJ48213.1"/>
    <property type="molecule type" value="Genomic_DNA"/>
</dbReference>
<reference evidence="2 3" key="1">
    <citation type="journal article" date="2014" name="Genome Announc.">
        <title>Complete Genome Sequence of Polychlorinated Biphenyl Degrader Comamonas testosteroni TK102 (NBRC 109938).</title>
        <authorList>
            <person name="Fukuda K."/>
            <person name="Hosoyama A."/>
            <person name="Tsuchikane K."/>
            <person name="Ohji S."/>
            <person name="Yamazoe A."/>
            <person name="Fujita N."/>
            <person name="Shintani M."/>
            <person name="Kimbara K."/>
        </authorList>
    </citation>
    <scope>NUCLEOTIDE SEQUENCE [LARGE SCALE GENOMIC DNA]</scope>
    <source>
        <strain evidence="2">TK102</strain>
    </source>
</reference>
<accession>A0A076PR66</accession>
<evidence type="ECO:0008006" key="4">
    <source>
        <dbReference type="Google" id="ProtNLM"/>
    </source>
</evidence>
<dbReference type="AlphaFoldDB" id="A0A076PR66"/>
<feature type="transmembrane region" description="Helical" evidence="1">
    <location>
        <begin position="81"/>
        <end position="98"/>
    </location>
</feature>
<keyword evidence="1" id="KW-0812">Transmembrane</keyword>
<feature type="transmembrane region" description="Helical" evidence="1">
    <location>
        <begin position="149"/>
        <end position="174"/>
    </location>
</feature>
<dbReference type="Proteomes" id="UP000028782">
    <property type="component" value="Chromosome"/>
</dbReference>
<protein>
    <recommendedName>
        <fullName evidence="4">MASE1 domain-containing protein</fullName>
    </recommendedName>
</protein>
<name>A0A076PR66_COMTE</name>
<feature type="transmembrane region" description="Helical" evidence="1">
    <location>
        <begin position="49"/>
        <end position="75"/>
    </location>
</feature>
<keyword evidence="1" id="KW-1133">Transmembrane helix</keyword>
<proteinExistence type="predicted"/>
<evidence type="ECO:0000313" key="3">
    <source>
        <dbReference type="Proteomes" id="UP000028782"/>
    </source>
</evidence>
<evidence type="ECO:0000313" key="2">
    <source>
        <dbReference type="EMBL" id="AIJ48213.1"/>
    </source>
</evidence>
<dbReference type="RefSeq" id="WP_003052968.1">
    <property type="nucleotide sequence ID" value="NZ_CP006704.1"/>
</dbReference>
<sequence length="184" mass="20680">MKNIWTQFSVAVITALLFLAMLALNQWIFSELEFVRGVNWIYLPAGARLLCTLLFAEAGVVGLFLVSWLVCNFYFFPDDGLRAFAGGIMATLAPYGTYCAARKWMGLGRTLSHLTPQRLLWLSVIYGLSNALLHQAWSVVRGDGFQLDQLLVMIVGDFSGTLIVLYAFKALLMLPIKMDRYLLK</sequence>
<evidence type="ECO:0000256" key="1">
    <source>
        <dbReference type="SAM" id="Phobius"/>
    </source>
</evidence>
<dbReference type="HOGENOM" id="CLU_1493511_0_0_4"/>
<keyword evidence="1" id="KW-0472">Membrane</keyword>